<accession>A0ABT5JUL6</accession>
<evidence type="ECO:0000313" key="4">
    <source>
        <dbReference type="Proteomes" id="UP001221208"/>
    </source>
</evidence>
<dbReference type="RefSeq" id="WP_273669053.1">
    <property type="nucleotide sequence ID" value="NZ_JAQQXR010000001.1"/>
</dbReference>
<keyword evidence="1" id="KW-0732">Signal</keyword>
<dbReference type="EMBL" id="JAQQXR010000001">
    <property type="protein sequence ID" value="MDC8756425.1"/>
    <property type="molecule type" value="Genomic_DNA"/>
</dbReference>
<keyword evidence="4" id="KW-1185">Reference proteome</keyword>
<dbReference type="NCBIfam" id="TIGR02595">
    <property type="entry name" value="PEP_CTERM"/>
    <property type="match status" value="1"/>
</dbReference>
<dbReference type="Pfam" id="PF07589">
    <property type="entry name" value="PEP-CTERM"/>
    <property type="match status" value="1"/>
</dbReference>
<reference evidence="3 4" key="1">
    <citation type="submission" date="2022-10" db="EMBL/GenBank/DDBJ databases">
        <title>Janthinobacterium sp. hw3 Genome sequencing.</title>
        <authorList>
            <person name="Park S."/>
        </authorList>
    </citation>
    <scope>NUCLEOTIDE SEQUENCE [LARGE SCALE GENOMIC DNA]</scope>
    <source>
        <strain evidence="4">hw3</strain>
    </source>
</reference>
<feature type="chain" id="PRO_5046350871" evidence="1">
    <location>
        <begin position="28"/>
        <end position="179"/>
    </location>
</feature>
<evidence type="ECO:0000259" key="2">
    <source>
        <dbReference type="Pfam" id="PF07589"/>
    </source>
</evidence>
<gene>
    <name evidence="3" type="ORF">OIK44_02350</name>
</gene>
<organism evidence="3 4">
    <name type="scientific">Janthinobacterium fluminis</name>
    <dbReference type="NCBI Taxonomy" id="2987524"/>
    <lineage>
        <taxon>Bacteria</taxon>
        <taxon>Pseudomonadati</taxon>
        <taxon>Pseudomonadota</taxon>
        <taxon>Betaproteobacteria</taxon>
        <taxon>Burkholderiales</taxon>
        <taxon>Oxalobacteraceae</taxon>
        <taxon>Janthinobacterium</taxon>
    </lineage>
</organism>
<proteinExistence type="predicted"/>
<dbReference type="InterPro" id="IPR013424">
    <property type="entry name" value="Ice-binding_C"/>
</dbReference>
<evidence type="ECO:0000256" key="1">
    <source>
        <dbReference type="SAM" id="SignalP"/>
    </source>
</evidence>
<sequence length="179" mass="18393">MNVSFFAKAAGSALIAVSMFAGVSANAATTLVFNGESASFRATHGAGVTTFSDEYLFDVPALSSSDPFGTFTVSANRGGATIKNTNVTFFMINADNSRTALATVVDGTGFYLTSGKLGTGHYGFDFSGAIKDITKGGSYGGTLTMNVSAVPEPETYAMLLAGLGMLGFTARRKANNKVG</sequence>
<dbReference type="Proteomes" id="UP001221208">
    <property type="component" value="Unassembled WGS sequence"/>
</dbReference>
<feature type="signal peptide" evidence="1">
    <location>
        <begin position="1"/>
        <end position="27"/>
    </location>
</feature>
<dbReference type="NCBIfam" id="NF038126">
    <property type="entry name" value="PEP_CTERM_FxDxF"/>
    <property type="match status" value="1"/>
</dbReference>
<name>A0ABT5JUL6_9BURK</name>
<protein>
    <submittedName>
        <fullName evidence="3">FxDxF family PEP-CTERM protein</fullName>
    </submittedName>
</protein>
<evidence type="ECO:0000313" key="3">
    <source>
        <dbReference type="EMBL" id="MDC8756425.1"/>
    </source>
</evidence>
<feature type="domain" description="Ice-binding protein C-terminal" evidence="2">
    <location>
        <begin position="149"/>
        <end position="173"/>
    </location>
</feature>
<comment type="caution">
    <text evidence="3">The sequence shown here is derived from an EMBL/GenBank/DDBJ whole genome shotgun (WGS) entry which is preliminary data.</text>
</comment>